<keyword evidence="7" id="KW-1185">Reference proteome</keyword>
<reference evidence="7" key="1">
    <citation type="journal article" date="2016" name="Nature">
        <title>The genome of the seagrass Zostera marina reveals angiosperm adaptation to the sea.</title>
        <authorList>
            <person name="Olsen J.L."/>
            <person name="Rouze P."/>
            <person name="Verhelst B."/>
            <person name="Lin Y.-C."/>
            <person name="Bayer T."/>
            <person name="Collen J."/>
            <person name="Dattolo E."/>
            <person name="De Paoli E."/>
            <person name="Dittami S."/>
            <person name="Maumus F."/>
            <person name="Michel G."/>
            <person name="Kersting A."/>
            <person name="Lauritano C."/>
            <person name="Lohaus R."/>
            <person name="Toepel M."/>
            <person name="Tonon T."/>
            <person name="Vanneste K."/>
            <person name="Amirebrahimi M."/>
            <person name="Brakel J."/>
            <person name="Bostroem C."/>
            <person name="Chovatia M."/>
            <person name="Grimwood J."/>
            <person name="Jenkins J.W."/>
            <person name="Jueterbock A."/>
            <person name="Mraz A."/>
            <person name="Stam W.T."/>
            <person name="Tice H."/>
            <person name="Bornberg-Bauer E."/>
            <person name="Green P.J."/>
            <person name="Pearson G.A."/>
            <person name="Procaccini G."/>
            <person name="Duarte C.M."/>
            <person name="Schmutz J."/>
            <person name="Reusch T.B.H."/>
            <person name="Van de Peer Y."/>
        </authorList>
    </citation>
    <scope>NUCLEOTIDE SEQUENCE [LARGE SCALE GENOMIC DNA]</scope>
    <source>
        <strain evidence="7">cv. Finnish</strain>
    </source>
</reference>
<organism evidence="6 7">
    <name type="scientific">Zostera marina</name>
    <name type="common">Eelgrass</name>
    <dbReference type="NCBI Taxonomy" id="29655"/>
    <lineage>
        <taxon>Eukaryota</taxon>
        <taxon>Viridiplantae</taxon>
        <taxon>Streptophyta</taxon>
        <taxon>Embryophyta</taxon>
        <taxon>Tracheophyta</taxon>
        <taxon>Spermatophyta</taxon>
        <taxon>Magnoliopsida</taxon>
        <taxon>Liliopsida</taxon>
        <taxon>Zosteraceae</taxon>
        <taxon>Zostera</taxon>
    </lineage>
</organism>
<dbReference type="STRING" id="29655.A0A0K9PAX7"/>
<keyword evidence="4" id="KW-0539">Nucleus</keyword>
<evidence type="ECO:0000313" key="7">
    <source>
        <dbReference type="Proteomes" id="UP000036987"/>
    </source>
</evidence>
<dbReference type="OrthoDB" id="551907at2759"/>
<dbReference type="AlphaFoldDB" id="A0A0K9PAX7"/>
<dbReference type="GO" id="GO:0003700">
    <property type="term" value="F:DNA-binding transcription factor activity"/>
    <property type="evidence" value="ECO:0007669"/>
    <property type="project" value="InterPro"/>
</dbReference>
<dbReference type="InterPro" id="IPR017930">
    <property type="entry name" value="Myb_dom"/>
</dbReference>
<keyword evidence="1" id="KW-0805">Transcription regulation</keyword>
<sequence>MWNMGLPAHYERCYSQHQPRSSNAPPPPLDVSGHGLSAKRSIFYVADQYDTECPRFDYRKAEATVDPFLFTSLEKKNSSSQTPQLDLLPARNKILQPKVASKSAHSAFQPNKMRIRWTPELHDRFLDSVGLLGGAEKATPKGILKLMDTSGLTIYHVKSHLQKYRTARYAPEIMEGRRRCMERTQQFDLKTGVQISEALRQQLEVQRQLHEQLEDQRNMQIRIEEQAKQLSKMFEKQAAGTNK</sequence>
<accession>A0A0K9PAX7</accession>
<dbReference type="GO" id="GO:0003677">
    <property type="term" value="F:DNA binding"/>
    <property type="evidence" value="ECO:0007669"/>
    <property type="project" value="UniProtKB-KW"/>
</dbReference>
<feature type="domain" description="HTH myb-type" evidence="5">
    <location>
        <begin position="109"/>
        <end position="169"/>
    </location>
</feature>
<evidence type="ECO:0000256" key="4">
    <source>
        <dbReference type="ARBA" id="ARBA00023242"/>
    </source>
</evidence>
<gene>
    <name evidence="6" type="ORF">ZOSMA_320G00060</name>
</gene>
<dbReference type="PROSITE" id="PS51294">
    <property type="entry name" value="HTH_MYB"/>
    <property type="match status" value="1"/>
</dbReference>
<name>A0A0K9PAX7_ZOSMR</name>
<keyword evidence="3" id="KW-0804">Transcription</keyword>
<dbReference type="Pfam" id="PF00249">
    <property type="entry name" value="Myb_DNA-binding"/>
    <property type="match status" value="1"/>
</dbReference>
<dbReference type="PANTHER" id="PTHR31499:SF80">
    <property type="entry name" value="HTH MYB-TYPE DOMAIN-CONTAINING PROTEIN"/>
    <property type="match status" value="1"/>
</dbReference>
<dbReference type="InterPro" id="IPR046955">
    <property type="entry name" value="PHR1-like"/>
</dbReference>
<dbReference type="InterPro" id="IPR009057">
    <property type="entry name" value="Homeodomain-like_sf"/>
</dbReference>
<dbReference type="InterPro" id="IPR025756">
    <property type="entry name" value="Myb_CC_LHEQLE"/>
</dbReference>
<evidence type="ECO:0000259" key="5">
    <source>
        <dbReference type="PROSITE" id="PS51294"/>
    </source>
</evidence>
<evidence type="ECO:0000313" key="6">
    <source>
        <dbReference type="EMBL" id="KMZ65407.1"/>
    </source>
</evidence>
<evidence type="ECO:0000256" key="3">
    <source>
        <dbReference type="ARBA" id="ARBA00023163"/>
    </source>
</evidence>
<dbReference type="PANTHER" id="PTHR31499">
    <property type="entry name" value="MYB FAMILY TRANSCRIPTION FACTOR PHL11"/>
    <property type="match status" value="1"/>
</dbReference>
<dbReference type="InterPro" id="IPR006447">
    <property type="entry name" value="Myb_dom_plants"/>
</dbReference>
<dbReference type="Pfam" id="PF14379">
    <property type="entry name" value="Myb_CC_LHEQLE"/>
    <property type="match status" value="1"/>
</dbReference>
<dbReference type="NCBIfam" id="TIGR01557">
    <property type="entry name" value="myb_SHAQKYF"/>
    <property type="match status" value="1"/>
</dbReference>
<comment type="caution">
    <text evidence="6">The sequence shown here is derived from an EMBL/GenBank/DDBJ whole genome shotgun (WGS) entry which is preliminary data.</text>
</comment>
<dbReference type="InterPro" id="IPR001005">
    <property type="entry name" value="SANT/Myb"/>
</dbReference>
<keyword evidence="2" id="KW-0238">DNA-binding</keyword>
<dbReference type="Proteomes" id="UP000036987">
    <property type="component" value="Unassembled WGS sequence"/>
</dbReference>
<dbReference type="FunFam" id="1.10.10.60:FF:000002">
    <property type="entry name" value="Myb family transcription factor"/>
    <property type="match status" value="1"/>
</dbReference>
<proteinExistence type="predicted"/>
<evidence type="ECO:0000256" key="1">
    <source>
        <dbReference type="ARBA" id="ARBA00023015"/>
    </source>
</evidence>
<dbReference type="EMBL" id="LFYR01001035">
    <property type="protein sequence ID" value="KMZ65407.1"/>
    <property type="molecule type" value="Genomic_DNA"/>
</dbReference>
<evidence type="ECO:0000256" key="2">
    <source>
        <dbReference type="ARBA" id="ARBA00023125"/>
    </source>
</evidence>
<dbReference type="Gene3D" id="1.10.10.60">
    <property type="entry name" value="Homeodomain-like"/>
    <property type="match status" value="1"/>
</dbReference>
<protein>
    <recommendedName>
        <fullName evidence="5">HTH myb-type domain-containing protein</fullName>
    </recommendedName>
</protein>
<dbReference type="SUPFAM" id="SSF46689">
    <property type="entry name" value="Homeodomain-like"/>
    <property type="match status" value="1"/>
</dbReference>